<proteinExistence type="predicted"/>
<accession>A0A0E9V5H2</accession>
<reference evidence="1" key="1">
    <citation type="submission" date="2014-11" db="EMBL/GenBank/DDBJ databases">
        <authorList>
            <person name="Amaro Gonzalez C."/>
        </authorList>
    </citation>
    <scope>NUCLEOTIDE SEQUENCE</scope>
</reference>
<protein>
    <submittedName>
        <fullName evidence="1">Uncharacterized protein</fullName>
    </submittedName>
</protein>
<name>A0A0E9V5H2_ANGAN</name>
<dbReference type="AlphaFoldDB" id="A0A0E9V5H2"/>
<organism evidence="1">
    <name type="scientific">Anguilla anguilla</name>
    <name type="common">European freshwater eel</name>
    <name type="synonym">Muraena anguilla</name>
    <dbReference type="NCBI Taxonomy" id="7936"/>
    <lineage>
        <taxon>Eukaryota</taxon>
        <taxon>Metazoa</taxon>
        <taxon>Chordata</taxon>
        <taxon>Craniata</taxon>
        <taxon>Vertebrata</taxon>
        <taxon>Euteleostomi</taxon>
        <taxon>Actinopterygii</taxon>
        <taxon>Neopterygii</taxon>
        <taxon>Teleostei</taxon>
        <taxon>Anguilliformes</taxon>
        <taxon>Anguillidae</taxon>
        <taxon>Anguilla</taxon>
    </lineage>
</organism>
<evidence type="ECO:0000313" key="1">
    <source>
        <dbReference type="EMBL" id="JAH73231.1"/>
    </source>
</evidence>
<reference evidence="1" key="2">
    <citation type="journal article" date="2015" name="Fish Shellfish Immunol.">
        <title>Early steps in the European eel (Anguilla anguilla)-Vibrio vulnificus interaction in the gills: Role of the RtxA13 toxin.</title>
        <authorList>
            <person name="Callol A."/>
            <person name="Pajuelo D."/>
            <person name="Ebbesson L."/>
            <person name="Teles M."/>
            <person name="MacKenzie S."/>
            <person name="Amaro C."/>
        </authorList>
    </citation>
    <scope>NUCLEOTIDE SEQUENCE</scope>
</reference>
<dbReference type="EMBL" id="GBXM01035346">
    <property type="protein sequence ID" value="JAH73231.1"/>
    <property type="molecule type" value="Transcribed_RNA"/>
</dbReference>
<sequence length="34" mass="3844">MFQSILQCVGVCITVVYDFFKILHSMISTTAMLC</sequence>